<evidence type="ECO:0000313" key="25">
    <source>
        <dbReference type="Proteomes" id="UP000251075"/>
    </source>
</evidence>
<feature type="binding site" description="axial binding residue" evidence="20">
    <location>
        <position position="262"/>
    </location>
    <ligand>
        <name>heme c</name>
        <dbReference type="ChEBI" id="CHEBI:61717"/>
        <label>1</label>
    </ligand>
    <ligandPart>
        <name>Fe</name>
        <dbReference type="ChEBI" id="CHEBI:18248"/>
    </ligandPart>
</feature>
<feature type="domain" description="Cytochrome c" evidence="23">
    <location>
        <begin position="108"/>
        <end position="198"/>
    </location>
</feature>
<dbReference type="GO" id="GO:0020037">
    <property type="term" value="F:heme binding"/>
    <property type="evidence" value="ECO:0007669"/>
    <property type="project" value="InterPro"/>
</dbReference>
<evidence type="ECO:0000256" key="18">
    <source>
        <dbReference type="ARBA" id="ARBA00023136"/>
    </source>
</evidence>
<sequence>MATVEKDSVSGQNTTGHEWDGIKELNTPLPKWWVYVFWATVVWAIGYWFMYPAWPLLNGYTQGSLGYSSRGELAMELDAQKKARSTWLSKIEASDTGAIEKDKDLLRYAMAGGKIAFNENCAPCHGAGGVGVAGAYPTLADDEWLWGGTLADIEQTIKYGVRNANKDTRVSEMPKFGVDGVLKADQIAAVADYVVSMANKAPAKGSAGETVFAENCAVCHGEDGSGQAALGAPALNNQIWLFVKGNKESVAAQVNNPKHGSMPAWAERLDASTIKMLAVYVHNLGGGK</sequence>
<feature type="binding site" description="covalent" evidence="21">
    <location>
        <position position="121"/>
    </location>
    <ligand>
        <name>heme c</name>
        <dbReference type="ChEBI" id="CHEBI:61717"/>
        <label>1</label>
    </ligand>
</feature>
<evidence type="ECO:0000256" key="20">
    <source>
        <dbReference type="PIRSR" id="PIRSR000006-1"/>
    </source>
</evidence>
<accession>A0A364P3G2</accession>
<evidence type="ECO:0000256" key="2">
    <source>
        <dbReference type="ARBA" id="ARBA00004673"/>
    </source>
</evidence>
<keyword evidence="4 19" id="KW-0813">Transport</keyword>
<keyword evidence="14 22" id="KW-1133">Transmembrane helix</keyword>
<keyword evidence="8 19" id="KW-0679">Respiratory chain</keyword>
<keyword evidence="9 22" id="KW-0812">Transmembrane</keyword>
<dbReference type="PROSITE" id="PS51007">
    <property type="entry name" value="CYTC"/>
    <property type="match status" value="2"/>
</dbReference>
<dbReference type="GO" id="GO:0016491">
    <property type="term" value="F:oxidoreductase activity"/>
    <property type="evidence" value="ECO:0007669"/>
    <property type="project" value="UniProtKB-KW"/>
</dbReference>
<dbReference type="InterPro" id="IPR008168">
    <property type="entry name" value="Cyt_C_IC"/>
</dbReference>
<reference evidence="24 25" key="1">
    <citation type="submission" date="2017-11" db="EMBL/GenBank/DDBJ databases">
        <title>Draft genome sequence of magnetotactic bacterium Magnetospirillum kuznetsovii LBB-42.</title>
        <authorList>
            <person name="Grouzdev D.S."/>
            <person name="Rysina M.S."/>
            <person name="Baslerov R.V."/>
            <person name="Koziaeva V."/>
        </authorList>
    </citation>
    <scope>NUCLEOTIDE SEQUENCE [LARGE SCALE GENOMIC DNA]</scope>
    <source>
        <strain evidence="24 25">LBB-42</strain>
    </source>
</reference>
<dbReference type="GO" id="GO:1902600">
    <property type="term" value="P:proton transmembrane transport"/>
    <property type="evidence" value="ECO:0007669"/>
    <property type="project" value="UniProtKB-KW"/>
</dbReference>
<dbReference type="NCBIfam" id="TIGR00782">
    <property type="entry name" value="ccoP"/>
    <property type="match status" value="1"/>
</dbReference>
<evidence type="ECO:0000256" key="8">
    <source>
        <dbReference type="ARBA" id="ARBA00022660"/>
    </source>
</evidence>
<keyword evidence="6 19" id="KW-0997">Cell inner membrane</keyword>
<evidence type="ECO:0000256" key="13">
    <source>
        <dbReference type="ARBA" id="ARBA00022982"/>
    </source>
</evidence>
<evidence type="ECO:0000313" key="24">
    <source>
        <dbReference type="EMBL" id="RAU23879.1"/>
    </source>
</evidence>
<dbReference type="UniPathway" id="UPA00705"/>
<dbReference type="PANTHER" id="PTHR33751:SF1">
    <property type="entry name" value="CBB3-TYPE CYTOCHROME C OXIDASE SUBUNIT FIXP"/>
    <property type="match status" value="1"/>
</dbReference>
<dbReference type="RefSeq" id="WP_112142110.1">
    <property type="nucleotide sequence ID" value="NZ_PGTO01000001.1"/>
</dbReference>
<evidence type="ECO:0000256" key="15">
    <source>
        <dbReference type="ARBA" id="ARBA00023002"/>
    </source>
</evidence>
<evidence type="ECO:0000256" key="6">
    <source>
        <dbReference type="ARBA" id="ARBA00022519"/>
    </source>
</evidence>
<dbReference type="Gene3D" id="6.10.280.130">
    <property type="match status" value="1"/>
</dbReference>
<evidence type="ECO:0000256" key="21">
    <source>
        <dbReference type="PIRSR" id="PIRSR000006-2"/>
    </source>
</evidence>
<gene>
    <name evidence="24" type="primary">ccoP</name>
    <name evidence="24" type="ORF">CU669_02030</name>
</gene>
<keyword evidence="13 19" id="KW-0249">Electron transport</keyword>
<name>A0A364P3G2_9PROT</name>
<comment type="cofactor">
    <cofactor evidence="19 21">
        <name>heme c</name>
        <dbReference type="ChEBI" id="CHEBI:61717"/>
    </cofactor>
    <text evidence="19 21">Binds 2 heme C groups per subunit.</text>
</comment>
<dbReference type="AlphaFoldDB" id="A0A364P3G2"/>
<comment type="caution">
    <text evidence="24">The sequence shown here is derived from an EMBL/GenBank/DDBJ whole genome shotgun (WGS) entry which is preliminary data.</text>
</comment>
<feature type="binding site" description="covalent" evidence="21">
    <location>
        <position position="124"/>
    </location>
    <ligand>
        <name>heme c</name>
        <dbReference type="ChEBI" id="CHEBI:61717"/>
        <label>1</label>
    </ligand>
</feature>
<keyword evidence="12 19" id="KW-0375">Hydrogen ion transport</keyword>
<keyword evidence="11" id="KW-0677">Repeat</keyword>
<dbReference type="PRINTS" id="PR00605">
    <property type="entry name" value="CYTCHROMECIC"/>
</dbReference>
<comment type="pathway">
    <text evidence="2 19">Energy metabolism; oxidative phosphorylation.</text>
</comment>
<feature type="binding site" description="covalent" evidence="21">
    <location>
        <position position="219"/>
    </location>
    <ligand>
        <name>heme c</name>
        <dbReference type="ChEBI" id="CHEBI:61717"/>
        <label>2</label>
    </ligand>
</feature>
<dbReference type="GO" id="GO:0005886">
    <property type="term" value="C:plasma membrane"/>
    <property type="evidence" value="ECO:0007669"/>
    <property type="project" value="UniProtKB-SubCell"/>
</dbReference>
<feature type="binding site" description="axial binding residue" evidence="20">
    <location>
        <position position="220"/>
    </location>
    <ligand>
        <name>heme c</name>
        <dbReference type="ChEBI" id="CHEBI:61717"/>
        <label>2</label>
    </ligand>
    <ligandPart>
        <name>Fe</name>
        <dbReference type="ChEBI" id="CHEBI:18248"/>
    </ligandPart>
</feature>
<comment type="similarity">
    <text evidence="3 19">Belongs to the CcoP / FixP family.</text>
</comment>
<dbReference type="GO" id="GO:0009055">
    <property type="term" value="F:electron transfer activity"/>
    <property type="evidence" value="ECO:0007669"/>
    <property type="project" value="InterPro"/>
</dbReference>
<dbReference type="GO" id="GO:0006119">
    <property type="term" value="P:oxidative phosphorylation"/>
    <property type="evidence" value="ECO:0007669"/>
    <property type="project" value="UniProtKB-UniPathway"/>
</dbReference>
<dbReference type="Gene3D" id="1.10.760.10">
    <property type="entry name" value="Cytochrome c-like domain"/>
    <property type="match status" value="2"/>
</dbReference>
<dbReference type="EMBL" id="PGTO01000001">
    <property type="protein sequence ID" value="RAU23879.1"/>
    <property type="molecule type" value="Genomic_DNA"/>
</dbReference>
<evidence type="ECO:0000256" key="4">
    <source>
        <dbReference type="ARBA" id="ARBA00022448"/>
    </source>
</evidence>
<evidence type="ECO:0000256" key="11">
    <source>
        <dbReference type="ARBA" id="ARBA00022737"/>
    </source>
</evidence>
<dbReference type="InterPro" id="IPR009056">
    <property type="entry name" value="Cyt_c-like_dom"/>
</dbReference>
<comment type="subunit">
    <text evidence="19">Component of the cbb3-type cytochrome c oxidase.</text>
</comment>
<evidence type="ECO:0000256" key="16">
    <source>
        <dbReference type="ARBA" id="ARBA00023004"/>
    </source>
</evidence>
<evidence type="ECO:0000256" key="14">
    <source>
        <dbReference type="ARBA" id="ARBA00022989"/>
    </source>
</evidence>
<dbReference type="PIRSF" id="PIRSF000006">
    <property type="entry name" value="Cbb3-Cox_fixP"/>
    <property type="match status" value="1"/>
</dbReference>
<dbReference type="OrthoDB" id="9811281at2"/>
<feature type="binding site" description="covalent" evidence="21">
    <location>
        <position position="216"/>
    </location>
    <ligand>
        <name>heme c</name>
        <dbReference type="ChEBI" id="CHEBI:61717"/>
        <label>2</label>
    </ligand>
</feature>
<dbReference type="InterPro" id="IPR036909">
    <property type="entry name" value="Cyt_c-like_dom_sf"/>
</dbReference>
<feature type="transmembrane region" description="Helical" evidence="22">
    <location>
        <begin position="32"/>
        <end position="50"/>
    </location>
</feature>
<dbReference type="InterPro" id="IPR032858">
    <property type="entry name" value="CcoP_N"/>
</dbReference>
<evidence type="ECO:0000256" key="19">
    <source>
        <dbReference type="PIRNR" id="PIRNR000006"/>
    </source>
</evidence>
<dbReference type="GO" id="GO:0005506">
    <property type="term" value="F:iron ion binding"/>
    <property type="evidence" value="ECO:0007669"/>
    <property type="project" value="InterPro"/>
</dbReference>
<dbReference type="InterPro" id="IPR050597">
    <property type="entry name" value="Cytochrome_c_Oxidase_Subunit"/>
</dbReference>
<organism evidence="24 25">
    <name type="scientific">Paramagnetospirillum kuznetsovii</name>
    <dbReference type="NCBI Taxonomy" id="2053833"/>
    <lineage>
        <taxon>Bacteria</taxon>
        <taxon>Pseudomonadati</taxon>
        <taxon>Pseudomonadota</taxon>
        <taxon>Alphaproteobacteria</taxon>
        <taxon>Rhodospirillales</taxon>
        <taxon>Magnetospirillaceae</taxon>
        <taxon>Paramagnetospirillum</taxon>
    </lineage>
</organism>
<evidence type="ECO:0000256" key="12">
    <source>
        <dbReference type="ARBA" id="ARBA00022781"/>
    </source>
</evidence>
<keyword evidence="5 19" id="KW-1003">Cell membrane</keyword>
<evidence type="ECO:0000256" key="1">
    <source>
        <dbReference type="ARBA" id="ARBA00004533"/>
    </source>
</evidence>
<keyword evidence="7 19" id="KW-0349">Heme</keyword>
<feature type="domain" description="Cytochrome c" evidence="23">
    <location>
        <begin position="203"/>
        <end position="285"/>
    </location>
</feature>
<keyword evidence="10 19" id="KW-0479">Metal-binding</keyword>
<dbReference type="Pfam" id="PF14715">
    <property type="entry name" value="FixP_N"/>
    <property type="match status" value="1"/>
</dbReference>
<comment type="function">
    <text evidence="19">C-type cytochrome. Part of the cbb3-type cytochrome c oxidase complex.</text>
</comment>
<keyword evidence="15 19" id="KW-0560">Oxidoreductase</keyword>
<evidence type="ECO:0000256" key="17">
    <source>
        <dbReference type="ARBA" id="ARBA00023065"/>
    </source>
</evidence>
<proteinExistence type="inferred from homology"/>
<evidence type="ECO:0000256" key="9">
    <source>
        <dbReference type="ARBA" id="ARBA00022692"/>
    </source>
</evidence>
<comment type="subcellular location">
    <subcellularLocation>
        <location evidence="1 19">Cell inner membrane</location>
    </subcellularLocation>
</comment>
<evidence type="ECO:0000256" key="22">
    <source>
        <dbReference type="SAM" id="Phobius"/>
    </source>
</evidence>
<keyword evidence="25" id="KW-1185">Reference proteome</keyword>
<evidence type="ECO:0000259" key="23">
    <source>
        <dbReference type="PROSITE" id="PS51007"/>
    </source>
</evidence>
<keyword evidence="18 19" id="KW-0472">Membrane</keyword>
<dbReference type="Pfam" id="PF13442">
    <property type="entry name" value="Cytochrome_CBB3"/>
    <property type="match status" value="2"/>
</dbReference>
<dbReference type="SUPFAM" id="SSF46626">
    <property type="entry name" value="Cytochrome c"/>
    <property type="match status" value="2"/>
</dbReference>
<evidence type="ECO:0000256" key="7">
    <source>
        <dbReference type="ARBA" id="ARBA00022617"/>
    </source>
</evidence>
<dbReference type="PANTHER" id="PTHR33751">
    <property type="entry name" value="CBB3-TYPE CYTOCHROME C OXIDASE SUBUNIT FIXP"/>
    <property type="match status" value="1"/>
</dbReference>
<feature type="binding site" description="axial binding residue" evidence="20">
    <location>
        <position position="125"/>
    </location>
    <ligand>
        <name>heme c</name>
        <dbReference type="ChEBI" id="CHEBI:61717"/>
        <label>1</label>
    </ligand>
    <ligandPart>
        <name>Fe</name>
        <dbReference type="ChEBI" id="CHEBI:18248"/>
    </ligandPart>
</feature>
<dbReference type="InterPro" id="IPR004678">
    <property type="entry name" value="Cyt_c_oxidase_cbb3_su3"/>
</dbReference>
<dbReference type="Proteomes" id="UP000251075">
    <property type="component" value="Unassembled WGS sequence"/>
</dbReference>
<dbReference type="InterPro" id="IPR038414">
    <property type="entry name" value="CcoP_N_sf"/>
</dbReference>
<feature type="binding site" description="axial binding residue" evidence="20">
    <location>
        <position position="173"/>
    </location>
    <ligand>
        <name>heme c</name>
        <dbReference type="ChEBI" id="CHEBI:61717"/>
        <label>2</label>
    </ligand>
    <ligandPart>
        <name>Fe</name>
        <dbReference type="ChEBI" id="CHEBI:18248"/>
    </ligandPart>
</feature>
<evidence type="ECO:0000256" key="3">
    <source>
        <dbReference type="ARBA" id="ARBA00006113"/>
    </source>
</evidence>
<protein>
    <recommendedName>
        <fullName evidence="19">Cbb3-type cytochrome c oxidase subunit</fullName>
    </recommendedName>
</protein>
<evidence type="ECO:0000256" key="10">
    <source>
        <dbReference type="ARBA" id="ARBA00022723"/>
    </source>
</evidence>
<evidence type="ECO:0000256" key="5">
    <source>
        <dbReference type="ARBA" id="ARBA00022475"/>
    </source>
</evidence>
<keyword evidence="16 19" id="KW-0408">Iron</keyword>
<keyword evidence="17 19" id="KW-0406">Ion transport</keyword>